<proteinExistence type="predicted"/>
<keyword evidence="3" id="KW-1185">Reference proteome</keyword>
<accession>A0ABQ9HEM7</accession>
<feature type="region of interest" description="Disordered" evidence="1">
    <location>
        <begin position="196"/>
        <end position="244"/>
    </location>
</feature>
<protein>
    <submittedName>
        <fullName evidence="2">Uncharacterized protein</fullName>
    </submittedName>
</protein>
<reference evidence="2 3" key="1">
    <citation type="submission" date="2023-02" db="EMBL/GenBank/DDBJ databases">
        <title>LHISI_Scaffold_Assembly.</title>
        <authorList>
            <person name="Stuart O.P."/>
            <person name="Cleave R."/>
            <person name="Magrath M.J.L."/>
            <person name="Mikheyev A.S."/>
        </authorList>
    </citation>
    <scope>NUCLEOTIDE SEQUENCE [LARGE SCALE GENOMIC DNA]</scope>
    <source>
        <strain evidence="2">Daus_M_001</strain>
        <tissue evidence="2">Leg muscle</tissue>
    </source>
</reference>
<dbReference type="EMBL" id="JARBHB010000005">
    <property type="protein sequence ID" value="KAJ8882780.1"/>
    <property type="molecule type" value="Genomic_DNA"/>
</dbReference>
<sequence length="244" mass="27266">MKRGGFYDFVSILKQQLYEIRWLGYSCKFGGIQYKTTLNEAEPFHILNLKRRGHPKPAVTLDKLYNGPRKIPKEKKKDLIDLLPLIDPMFHLANSRGPVGWCTTNLRCGRLWVRILGKAWVVTIGGRSLSKVWLLDTVQVSSYQVCSHLGRGERQQEQSNPEIPTKVFQELSATHDVRDGSVTAAECKARGAGVLRESSPANGNVRHVSHKAKVRTNPQGIKSGSPRWEASGLTSTPPRDPTVS</sequence>
<evidence type="ECO:0000313" key="3">
    <source>
        <dbReference type="Proteomes" id="UP001159363"/>
    </source>
</evidence>
<name>A0ABQ9HEM7_9NEOP</name>
<evidence type="ECO:0000256" key="1">
    <source>
        <dbReference type="SAM" id="MobiDB-lite"/>
    </source>
</evidence>
<feature type="compositionally biased region" description="Polar residues" evidence="1">
    <location>
        <begin position="232"/>
        <end position="244"/>
    </location>
</feature>
<gene>
    <name evidence="2" type="ORF">PR048_014594</name>
</gene>
<evidence type="ECO:0000313" key="2">
    <source>
        <dbReference type="EMBL" id="KAJ8882780.1"/>
    </source>
</evidence>
<comment type="caution">
    <text evidence="2">The sequence shown here is derived from an EMBL/GenBank/DDBJ whole genome shotgun (WGS) entry which is preliminary data.</text>
</comment>
<organism evidence="2 3">
    <name type="scientific">Dryococelus australis</name>
    <dbReference type="NCBI Taxonomy" id="614101"/>
    <lineage>
        <taxon>Eukaryota</taxon>
        <taxon>Metazoa</taxon>
        <taxon>Ecdysozoa</taxon>
        <taxon>Arthropoda</taxon>
        <taxon>Hexapoda</taxon>
        <taxon>Insecta</taxon>
        <taxon>Pterygota</taxon>
        <taxon>Neoptera</taxon>
        <taxon>Polyneoptera</taxon>
        <taxon>Phasmatodea</taxon>
        <taxon>Verophasmatodea</taxon>
        <taxon>Anareolatae</taxon>
        <taxon>Phasmatidae</taxon>
        <taxon>Eurycanthinae</taxon>
        <taxon>Dryococelus</taxon>
    </lineage>
</organism>
<dbReference type="Proteomes" id="UP001159363">
    <property type="component" value="Chromosome 4"/>
</dbReference>